<dbReference type="FunFam" id="2.60.60.20:FF:000016">
    <property type="entry name" value="Polycystin family receptor for egg jelly"/>
    <property type="match status" value="1"/>
</dbReference>
<sequence length="2857" mass="323917">MTALHLLLLQLLCCCPRGLRASSPHLQPPPLLVTCRGPHGQVSQRRDNERWVSCLWNSTMDLRYQPAPGARPEAETKEGQPPPPPRCFWYLNSAWVMNTSRWSGQVMLQTGLLPGSVPPPMASSLLTVQCSSASCAAPECFHHNVSIEMSGQDMRLFVLWPQTHLIHAWQPVELGWCARLKSASWQYRFSSQGGSPSTLLLPSSEHQDTPPPAVYPTAELHQTCATYYSYHLTVRYRHHGLHVASVSIEQMPQISLSLSLKVEPDLLHVLSVSSKLLSVPQEPVSLSWRLQPLTPRTLAYRLVDTQAIGGWLHSYSSFTLQSNFCAIPTPESPGEVVVASIYFHVDGKRFEELTGELHLLNGTLSLTAGRETPTHVNLHQGKTNRSTYIFRYNHGTFYTTKENNRPTFTDGPNTRTVFYQHKELSYLLSIEFVAFQWYKFNMYLYMNRKRALFRSLAERDLEVHVFSSSRPSFLQSFTYLVWFIPAQHPMLQCEWTFHLQLFGTQKDHLLQNSTYTYNDHVRNATRFVRRSALPFDPEKYTGFVAKVNCTRSALTPALLGVRVNNYAAKTIEAPVSCQKEACYIHTVQIQKPVLHTSVLRQKRGTSFYLFVRLLVDCNVGISIKPLWRIYPVRDTTTIPDWRKPINSSLMYGVEMIHLTVPSFTLDYGLYLFYFTVAITPIRTTTVLRGSDKVYVQIESTDLVANIAGGTFRTVGFSDNWTLDGSASYDPDSQEGLKGITFTWYCTKDVSDYKNMKVSPGNRCHPAQRDLKWLTSSGPVQAMPPESLPGNTVYYFRLAIQKDRRRSYADQTVDVQPGSPLLLNVACLENCGSTLIPTERFALSGKCLNCRTNSQPVYYWSLFSENSTEISFDWSSRTSTGRSGAYLSIHALTFTKTAHRSYILLLKVTTWDGRSSIYRHAFKVNSPPRAGKCTINPHWGTAFLTKFVVQCSGFSDSNLPLTYKVIVASNVPKTTKITSVEENTFGTILYFGYQPKTPPSFLPVGVPSQKYTLTLYVQVRDSLGAFTQVSLYVRVRNPVNSRPLAVVFHELLASVSGLSAPMTSYLQTGDYFSAGYLAYLAASVLNYIKASPTLQLPKAQFRESLIKTALNISVESTMEINQVVASLSQVTEEADEVNIRSQDLAIKKLTEVTGVLKIQRNESHWSEEAEIQTSGILRCLSNILRAALLHRRNVNVSGVKQVFSIMENLTEIVFQGKVPGETETLMETKHWNITLKKDETWNIANAFSTRNTCRNCFYPSLKKGNYSGLPQDAVISTALFEFDENPFPWLGYTSEIATMVLGFKMAETKANGDLLGIMPEGAEITIARKDKESSTFQLAMGPDKTQAYTTGGFSFEVNRNTKSIYIQILTKLKVTFKVLVFTGTNVTHAHPIASFAAFHNMSTVARKNETASTDCNIKAPYIICLPESMLTATAQGSDADTHNISIVLLTPYVIRYQNQRLVSIHVFSDQCLFLDGVRSLWREDTCRLGSLTDWQRVHCVCNMKRRHRSLSVHTVSNASTFDIRFLAAKVIVTPNTVDLGKTLIADIPKNPVTLLTVVFIFAVYFLLSLWAMRKDRADRDSKGKIIVLPDNDPFDKVSFLVTLYTGSRWGAGTKADVFLQLIGQNGTSDVHCLRHPHFPSFQQGSTDCFLLTTKKDLGDICSFRVWHNNKGPSPSWFLSRAKVENMSTRKTWFFMCRKWLSLDKGDHSLERTFSVINPKTPLPRIDYFLINLANSLTEGHLWLSIFAHVLTGTFSRLQRLSSCLAILLLNLLVNIMFFNADKNEESPIHLRYLRSITVGIECALLTIPVEMIIIALFKYSQKEPSPRGVAQTDPKVSSPLLTGNLKNQKEHLQKLYLSETSAQSRNISPLENLPGPSNSQSLPCSRKTRSMGAPQNWSNCTVSERGANVIGTEEQTITTNSPPMAKACQRRPPSNSNFSNNYTEEGSNFQKERKLSITSMPFRKRPHVVFYWWCIYLSWALVIAVTGLSSFFIVLYGLSYGYQTSLEWLLASAISFIENVFLLSILKISFFSAMSTIRPKYCENITWSTQEKYSEMKLAKETMSADERREIHLKLAKVRGTKQYKPLEADDIANMLKRAKIKVKAFIFTKGFSSHLVFLTLLLNFAYSTENTNSFHYNRFIHNQFSPQLSSVDKLEHIYVWVKDLFLPLIHNDIQPTFLPNSWSKIIGLPRMRQVRAKGTEKKCFHPHSFVNNFVISKSHCLHKYGSDIPEKGDYAGTWTKVANQSVSKDASSYSGFTYQRNRTPWMYYSYGDLHTYGPAGYTLYFFPEEGRLNSTTRLDALQQSNWLDEKTWAVIIELTTFNSDADLFCTISVIFEMSHFGIIKPSLSVHSFALPIFHQQTKAQMFVFVTVLAFLFIYIADELHIIGKEKKDYIKNISNIINFGLKSAFLLFVFLKIIKFKVGADIVKFYLLHPNDFIHFHAVSHLDQILRITMGFLAFLVVLKTLKYSQFFYGVRLAQRSIMAALPGISSMALVVVVYFFVFMTFGYLVFGQHEWNYNNMIHSAQTIFSYCVSAFRDTAFSSNRLLGGLFLASFMLVMICVLINLFQAVIMSAYGDMKQPVYEEPSDEAQAVTFVLQRLRRIFYLLICKTSKTTGSISGRRVAIGLLRTGPRLAHLLLRGQSAGLLHHRRRRVDEASLQRKLRKRFLYVFPDTYLTRISGVERIVSLVWHSNLCFTFRHDTWANLRHVLQHSGLDLAGSLKMDAPKEAQPTGEFKCELCGLTAPYTYYGQKPPNTRSIVLLEESYVMKDPFTPDKDKFLILGSHCSLCSRSVCVGTECSLFYSKRLNAIMPKLISHEAYSPRYARSLQFGFIRFSKYFLLLKIRPSVLLSTADEEM</sequence>
<dbReference type="GO" id="GO:0002080">
    <property type="term" value="C:acrosomal membrane"/>
    <property type="evidence" value="ECO:0007669"/>
    <property type="project" value="UniProtKB-SubCell"/>
</dbReference>
<keyword evidence="11" id="KW-0968">Cytoplasmic vesicle</keyword>
<dbReference type="PROSITE" id="PS50095">
    <property type="entry name" value="PLAT"/>
    <property type="match status" value="1"/>
</dbReference>
<evidence type="ECO:0000259" key="22">
    <source>
        <dbReference type="PROSITE" id="PS51111"/>
    </source>
</evidence>
<dbReference type="InterPro" id="IPR018785">
    <property type="entry name" value="CDPF1_dom"/>
</dbReference>
<feature type="transmembrane region" description="Helical" evidence="19">
    <location>
        <begin position="1791"/>
        <end position="1816"/>
    </location>
</feature>
<evidence type="ECO:0000256" key="8">
    <source>
        <dbReference type="ARBA" id="ARBA00023136"/>
    </source>
</evidence>
<evidence type="ECO:0000256" key="7">
    <source>
        <dbReference type="ARBA" id="ARBA00022989"/>
    </source>
</evidence>
<keyword evidence="10" id="KW-0539">Nucleus</keyword>
<name>A0AAN7NW25_MYCAM</name>
<evidence type="ECO:0000256" key="3">
    <source>
        <dbReference type="ARBA" id="ARBA00007200"/>
    </source>
</evidence>
<dbReference type="InterPro" id="IPR001024">
    <property type="entry name" value="PLAT/LH2_dom"/>
</dbReference>
<dbReference type="Proteomes" id="UP001333110">
    <property type="component" value="Unassembled WGS sequence"/>
</dbReference>
<dbReference type="CDD" id="cd01752">
    <property type="entry name" value="PLAT_polycystin"/>
    <property type="match status" value="1"/>
</dbReference>
<evidence type="ECO:0000256" key="13">
    <source>
        <dbReference type="ARBA" id="ARBA00060440"/>
    </source>
</evidence>
<dbReference type="Pfam" id="PF10170">
    <property type="entry name" value="C6_DPF"/>
    <property type="match status" value="1"/>
</dbReference>
<dbReference type="SUPFAM" id="SSF49723">
    <property type="entry name" value="Lipase/lipooxygenase domain (PLAT/LH2 domain)"/>
    <property type="match status" value="1"/>
</dbReference>
<keyword evidence="8 19" id="KW-0472">Membrane</keyword>
<dbReference type="PANTHER" id="PTHR10877:SF185">
    <property type="entry name" value="POLYCYSTIN FAMILY RECEPTOR FOR EGG JELLY"/>
    <property type="match status" value="1"/>
</dbReference>
<comment type="caution">
    <text evidence="23">The sequence shown here is derived from an EMBL/GenBank/DDBJ whole genome shotgun (WGS) entry which is preliminary data.</text>
</comment>
<feature type="region of interest" description="Disordered" evidence="18">
    <location>
        <begin position="1915"/>
        <end position="1938"/>
    </location>
</feature>
<keyword evidence="6 20" id="KW-0732">Signal</keyword>
<feature type="transmembrane region" description="Helical" evidence="19">
    <location>
        <begin position="2438"/>
        <end position="2463"/>
    </location>
</feature>
<keyword evidence="24" id="KW-1185">Reference proteome</keyword>
<evidence type="ECO:0000256" key="15">
    <source>
        <dbReference type="ARBA" id="ARBA00077182"/>
    </source>
</evidence>
<proteinExistence type="inferred from homology"/>
<keyword evidence="4" id="KW-1003">Cell membrane</keyword>
<organism evidence="23 24">
    <name type="scientific">Mycteria americana</name>
    <name type="common">Wood stork</name>
    <dbReference type="NCBI Taxonomy" id="33587"/>
    <lineage>
        <taxon>Eukaryota</taxon>
        <taxon>Metazoa</taxon>
        <taxon>Chordata</taxon>
        <taxon>Craniata</taxon>
        <taxon>Vertebrata</taxon>
        <taxon>Euteleostomi</taxon>
        <taxon>Archelosauria</taxon>
        <taxon>Archosauria</taxon>
        <taxon>Dinosauria</taxon>
        <taxon>Saurischia</taxon>
        <taxon>Theropoda</taxon>
        <taxon>Coelurosauria</taxon>
        <taxon>Aves</taxon>
        <taxon>Neognathae</taxon>
        <taxon>Neoaves</taxon>
        <taxon>Aequornithes</taxon>
        <taxon>Ciconiiformes</taxon>
        <taxon>Ciconiidae</taxon>
        <taxon>Mycteria</taxon>
    </lineage>
</organism>
<evidence type="ECO:0000256" key="9">
    <source>
        <dbReference type="ARBA" id="ARBA00023180"/>
    </source>
</evidence>
<feature type="chain" id="PRO_5043041348" description="Polycystin family receptor for egg jelly" evidence="20">
    <location>
        <begin position="22"/>
        <end position="2857"/>
    </location>
</feature>
<keyword evidence="9" id="KW-0325">Glycoprotein</keyword>
<dbReference type="PROSITE" id="PS51111">
    <property type="entry name" value="REJ"/>
    <property type="match status" value="1"/>
</dbReference>
<dbReference type="GO" id="GO:0005886">
    <property type="term" value="C:plasma membrane"/>
    <property type="evidence" value="ECO:0007669"/>
    <property type="project" value="UniProtKB-SubCell"/>
</dbReference>
<feature type="region of interest" description="Disordered" evidence="18">
    <location>
        <begin position="1865"/>
        <end position="1896"/>
    </location>
</feature>
<evidence type="ECO:0000256" key="18">
    <source>
        <dbReference type="SAM" id="MobiDB-lite"/>
    </source>
</evidence>
<gene>
    <name evidence="23" type="ORF">QYF61_026548</name>
</gene>
<feature type="transmembrane region" description="Helical" evidence="19">
    <location>
        <begin position="2363"/>
        <end position="2380"/>
    </location>
</feature>
<protein>
    <recommendedName>
        <fullName evidence="14">Polycystin family receptor for egg jelly</fullName>
    </recommendedName>
    <alternativeName>
        <fullName evidence="15">PKD and REJ homolog</fullName>
    </alternativeName>
    <alternativeName>
        <fullName evidence="16">Polycystic kidney disease and receptor for egg jelly-related protein</fullName>
    </alternativeName>
</protein>
<feature type="compositionally biased region" description="Polar residues" evidence="18">
    <location>
        <begin position="1865"/>
        <end position="1882"/>
    </location>
</feature>
<dbReference type="PRINTS" id="PR01995">
    <property type="entry name" value="UPF0595"/>
</dbReference>
<evidence type="ECO:0000259" key="21">
    <source>
        <dbReference type="PROSITE" id="PS50095"/>
    </source>
</evidence>
<evidence type="ECO:0000256" key="16">
    <source>
        <dbReference type="ARBA" id="ARBA00082925"/>
    </source>
</evidence>
<keyword evidence="7 19" id="KW-1133">Transmembrane helix</keyword>
<dbReference type="InterPro" id="IPR042060">
    <property type="entry name" value="PLAT_polycystin1"/>
</dbReference>
<dbReference type="FunFam" id="1.10.287.70:FF:000141">
    <property type="entry name" value="Polycystin family receptor for egg jelly"/>
    <property type="match status" value="1"/>
</dbReference>
<reference evidence="23 24" key="1">
    <citation type="journal article" date="2023" name="J. Hered.">
        <title>Chromosome-level genome of the wood stork (Mycteria americana) provides insight into avian chromosome evolution.</title>
        <authorList>
            <person name="Flamio R. Jr."/>
            <person name="Ramstad K.M."/>
        </authorList>
    </citation>
    <scope>NUCLEOTIDE SEQUENCE [LARGE SCALE GENOMIC DNA]</scope>
    <source>
        <strain evidence="23">JAX WOST 10</strain>
    </source>
</reference>
<dbReference type="Pfam" id="PF08016">
    <property type="entry name" value="PKD_channel"/>
    <property type="match status" value="1"/>
</dbReference>
<dbReference type="GO" id="GO:0005634">
    <property type="term" value="C:nucleus"/>
    <property type="evidence" value="ECO:0007669"/>
    <property type="project" value="UniProtKB-SubCell"/>
</dbReference>
<dbReference type="GO" id="GO:0050982">
    <property type="term" value="P:detection of mechanical stimulus"/>
    <property type="evidence" value="ECO:0007669"/>
    <property type="project" value="TreeGrafter"/>
</dbReference>
<evidence type="ECO:0000256" key="19">
    <source>
        <dbReference type="SAM" id="Phobius"/>
    </source>
</evidence>
<comment type="subcellular location">
    <subcellularLocation>
        <location evidence="2">Cell membrane</location>
        <topology evidence="2">Multi-pass membrane protein</topology>
    </subcellularLocation>
    <subcellularLocation>
        <location evidence="13">Cytoplasmic vesicle</location>
        <location evidence="13">Secretory vesicle</location>
        <location evidence="13">Acrosome membrane</location>
        <topology evidence="13">Multi-pass membrane protein</topology>
    </subcellularLocation>
    <subcellularLocation>
        <location evidence="1">Nucleus</location>
    </subcellularLocation>
</comment>
<comment type="similarity">
    <text evidence="3">Belongs to the polycystin family.</text>
</comment>
<evidence type="ECO:0000256" key="11">
    <source>
        <dbReference type="ARBA" id="ARBA00023329"/>
    </source>
</evidence>
<dbReference type="SMART" id="SM00308">
    <property type="entry name" value="LH2"/>
    <property type="match status" value="1"/>
</dbReference>
<dbReference type="InterPro" id="IPR046791">
    <property type="entry name" value="Polycystin_dom"/>
</dbReference>
<evidence type="ECO:0000256" key="6">
    <source>
        <dbReference type="ARBA" id="ARBA00022729"/>
    </source>
</evidence>
<feature type="transmembrane region" description="Helical" evidence="19">
    <location>
        <begin position="1759"/>
        <end position="1779"/>
    </location>
</feature>
<evidence type="ECO:0000256" key="1">
    <source>
        <dbReference type="ARBA" id="ARBA00004123"/>
    </source>
</evidence>
<dbReference type="InterPro" id="IPR014010">
    <property type="entry name" value="REJ_dom"/>
</dbReference>
<evidence type="ECO:0000256" key="10">
    <source>
        <dbReference type="ARBA" id="ARBA00023242"/>
    </source>
</evidence>
<feature type="transmembrane region" description="Helical" evidence="19">
    <location>
        <begin position="2007"/>
        <end position="2029"/>
    </location>
</feature>
<dbReference type="Pfam" id="PF02010">
    <property type="entry name" value="REJ"/>
    <property type="match status" value="1"/>
</dbReference>
<evidence type="ECO:0000256" key="2">
    <source>
        <dbReference type="ARBA" id="ARBA00004651"/>
    </source>
</evidence>
<dbReference type="InterPro" id="IPR002859">
    <property type="entry name" value="PKD/REJ-like"/>
</dbReference>
<dbReference type="Pfam" id="PF01477">
    <property type="entry name" value="PLAT"/>
    <property type="match status" value="1"/>
</dbReference>
<evidence type="ECO:0000256" key="17">
    <source>
        <dbReference type="PROSITE-ProRule" id="PRU00152"/>
    </source>
</evidence>
<evidence type="ECO:0000256" key="4">
    <source>
        <dbReference type="ARBA" id="ARBA00022475"/>
    </source>
</evidence>
<feature type="domain" description="REJ" evidence="22">
    <location>
        <begin position="582"/>
        <end position="1284"/>
    </location>
</feature>
<dbReference type="Gene3D" id="2.60.60.20">
    <property type="entry name" value="PLAT/LH2 domain"/>
    <property type="match status" value="1"/>
</dbReference>
<dbReference type="PANTHER" id="PTHR10877">
    <property type="entry name" value="POLYCYSTIN FAMILY MEMBER"/>
    <property type="match status" value="1"/>
</dbReference>
<evidence type="ECO:0000313" key="23">
    <source>
        <dbReference type="EMBL" id="KAK4832905.1"/>
    </source>
</evidence>
<evidence type="ECO:0000256" key="20">
    <source>
        <dbReference type="SAM" id="SignalP"/>
    </source>
</evidence>
<accession>A0AAN7NW25</accession>
<dbReference type="InterPro" id="IPR013122">
    <property type="entry name" value="PKD1_2_channel"/>
</dbReference>
<feature type="transmembrane region" description="Helical" evidence="19">
    <location>
        <begin position="1969"/>
        <end position="1995"/>
    </location>
</feature>
<evidence type="ECO:0000313" key="24">
    <source>
        <dbReference type="Proteomes" id="UP001333110"/>
    </source>
</evidence>
<keyword evidence="5 19" id="KW-0812">Transmembrane</keyword>
<dbReference type="InterPro" id="IPR036392">
    <property type="entry name" value="PLAT/LH2_dom_sf"/>
</dbReference>
<feature type="domain" description="PLAT" evidence="21">
    <location>
        <begin position="1596"/>
        <end position="1713"/>
    </location>
</feature>
<feature type="transmembrane region" description="Helical" evidence="19">
    <location>
        <begin position="1551"/>
        <end position="1571"/>
    </location>
</feature>
<dbReference type="Gene3D" id="1.10.287.70">
    <property type="match status" value="1"/>
</dbReference>
<feature type="signal peptide" evidence="20">
    <location>
        <begin position="1"/>
        <end position="21"/>
    </location>
</feature>
<dbReference type="GO" id="GO:0005262">
    <property type="term" value="F:calcium channel activity"/>
    <property type="evidence" value="ECO:0007669"/>
    <property type="project" value="TreeGrafter"/>
</dbReference>
<feature type="transmembrane region" description="Helical" evidence="19">
    <location>
        <begin position="2484"/>
        <end position="2511"/>
    </location>
</feature>
<comment type="function">
    <text evidence="12">Testis-specific protein that controls sperm transport and the timing of zona pellucida-evoked exocytosis of the sperm acrosome.</text>
</comment>
<feature type="transmembrane region" description="Helical" evidence="19">
    <location>
        <begin position="2104"/>
        <end position="2126"/>
    </location>
</feature>
<comment type="caution">
    <text evidence="17">Lacks conserved residue(s) required for the propagation of feature annotation.</text>
</comment>
<dbReference type="EMBL" id="JAUNZN010000001">
    <property type="protein sequence ID" value="KAK4832905.1"/>
    <property type="molecule type" value="Genomic_DNA"/>
</dbReference>
<evidence type="ECO:0000256" key="5">
    <source>
        <dbReference type="ARBA" id="ARBA00022692"/>
    </source>
</evidence>
<evidence type="ECO:0000256" key="14">
    <source>
        <dbReference type="ARBA" id="ARBA00068425"/>
    </source>
</evidence>
<evidence type="ECO:0000256" key="12">
    <source>
        <dbReference type="ARBA" id="ARBA00057509"/>
    </source>
</evidence>
<feature type="transmembrane region" description="Helical" evidence="19">
    <location>
        <begin position="2546"/>
        <end position="2571"/>
    </location>
</feature>
<dbReference type="InterPro" id="IPR051223">
    <property type="entry name" value="Polycystin"/>
</dbReference>
<dbReference type="Pfam" id="PF20519">
    <property type="entry name" value="Polycystin_dom"/>
    <property type="match status" value="1"/>
</dbReference>